<dbReference type="AlphaFoldDB" id="A0A1M6PUU9"/>
<keyword evidence="6" id="KW-1185">Reference proteome</keyword>
<dbReference type="PANTHER" id="PTHR33164">
    <property type="entry name" value="TRANSCRIPTIONAL REGULATOR, MARR FAMILY"/>
    <property type="match status" value="1"/>
</dbReference>
<dbReference type="PRINTS" id="PR00598">
    <property type="entry name" value="HTHMARR"/>
</dbReference>
<dbReference type="GO" id="GO:0006950">
    <property type="term" value="P:response to stress"/>
    <property type="evidence" value="ECO:0007669"/>
    <property type="project" value="TreeGrafter"/>
</dbReference>
<dbReference type="RefSeq" id="WP_073138420.1">
    <property type="nucleotide sequence ID" value="NZ_FQZF01000032.1"/>
</dbReference>
<keyword evidence="3" id="KW-0804">Transcription</keyword>
<protein>
    <submittedName>
        <fullName evidence="5">MarR family transcriptional regulator, transcriptional regulator for hemolysin</fullName>
    </submittedName>
</protein>
<evidence type="ECO:0000256" key="1">
    <source>
        <dbReference type="ARBA" id="ARBA00023015"/>
    </source>
</evidence>
<sequence length="154" mass="16846">MRARSSSLYIFTNAIQPARRAWHQAASAAIEGTGLSISLASVLLFASRLGPGVQQKTLATEVGIDPAAMVRLLDQGEAAALLVRRDVPGDRRSKVIHLLPKGQRLADRLEETLARLREKLLKGIPAEELDTATRVLRLFEERIKALLESDRAAS</sequence>
<evidence type="ECO:0000313" key="6">
    <source>
        <dbReference type="Proteomes" id="UP000184387"/>
    </source>
</evidence>
<dbReference type="Pfam" id="PF12802">
    <property type="entry name" value="MarR_2"/>
    <property type="match status" value="1"/>
</dbReference>
<organism evidence="5 6">
    <name type="scientific">Muricoccus roseus</name>
    <dbReference type="NCBI Taxonomy" id="198092"/>
    <lineage>
        <taxon>Bacteria</taxon>
        <taxon>Pseudomonadati</taxon>
        <taxon>Pseudomonadota</taxon>
        <taxon>Alphaproteobacteria</taxon>
        <taxon>Acetobacterales</taxon>
        <taxon>Roseomonadaceae</taxon>
        <taxon>Muricoccus</taxon>
    </lineage>
</organism>
<dbReference type="SUPFAM" id="SSF46785">
    <property type="entry name" value="Winged helix' DNA-binding domain"/>
    <property type="match status" value="1"/>
</dbReference>
<dbReference type="Proteomes" id="UP000184387">
    <property type="component" value="Unassembled WGS sequence"/>
</dbReference>
<evidence type="ECO:0000313" key="5">
    <source>
        <dbReference type="EMBL" id="SHK11630.1"/>
    </source>
</evidence>
<proteinExistence type="predicted"/>
<dbReference type="STRING" id="198092.SAMN02745194_04211"/>
<dbReference type="SMART" id="SM00347">
    <property type="entry name" value="HTH_MARR"/>
    <property type="match status" value="1"/>
</dbReference>
<dbReference type="InterPro" id="IPR036390">
    <property type="entry name" value="WH_DNA-bd_sf"/>
</dbReference>
<dbReference type="PANTHER" id="PTHR33164:SF64">
    <property type="entry name" value="TRANSCRIPTIONAL REGULATOR SLYA"/>
    <property type="match status" value="1"/>
</dbReference>
<dbReference type="GO" id="GO:0003700">
    <property type="term" value="F:DNA-binding transcription factor activity"/>
    <property type="evidence" value="ECO:0007669"/>
    <property type="project" value="InterPro"/>
</dbReference>
<evidence type="ECO:0000256" key="2">
    <source>
        <dbReference type="ARBA" id="ARBA00023125"/>
    </source>
</evidence>
<dbReference type="InterPro" id="IPR039422">
    <property type="entry name" value="MarR/SlyA-like"/>
</dbReference>
<dbReference type="PROSITE" id="PS50995">
    <property type="entry name" value="HTH_MARR_2"/>
    <property type="match status" value="1"/>
</dbReference>
<dbReference type="GO" id="GO:0003677">
    <property type="term" value="F:DNA binding"/>
    <property type="evidence" value="ECO:0007669"/>
    <property type="project" value="UniProtKB-KW"/>
</dbReference>
<accession>A0A1M6PUU9</accession>
<keyword evidence="2" id="KW-0238">DNA-binding</keyword>
<keyword evidence="1" id="KW-0805">Transcription regulation</keyword>
<evidence type="ECO:0000256" key="3">
    <source>
        <dbReference type="ARBA" id="ARBA00023163"/>
    </source>
</evidence>
<dbReference type="InterPro" id="IPR000835">
    <property type="entry name" value="HTH_MarR-typ"/>
</dbReference>
<reference evidence="5 6" key="1">
    <citation type="submission" date="2016-11" db="EMBL/GenBank/DDBJ databases">
        <authorList>
            <person name="Jaros S."/>
            <person name="Januszkiewicz K."/>
            <person name="Wedrychowicz H."/>
        </authorList>
    </citation>
    <scope>NUCLEOTIDE SEQUENCE [LARGE SCALE GENOMIC DNA]</scope>
    <source>
        <strain evidence="5 6">DSM 14916</strain>
    </source>
</reference>
<gene>
    <name evidence="5" type="ORF">SAMN02745194_04211</name>
</gene>
<evidence type="ECO:0000259" key="4">
    <source>
        <dbReference type="PROSITE" id="PS50995"/>
    </source>
</evidence>
<dbReference type="Gene3D" id="1.10.10.10">
    <property type="entry name" value="Winged helix-like DNA-binding domain superfamily/Winged helix DNA-binding domain"/>
    <property type="match status" value="1"/>
</dbReference>
<dbReference type="EMBL" id="FQZF01000032">
    <property type="protein sequence ID" value="SHK11630.1"/>
    <property type="molecule type" value="Genomic_DNA"/>
</dbReference>
<dbReference type="InterPro" id="IPR036388">
    <property type="entry name" value="WH-like_DNA-bd_sf"/>
</dbReference>
<name>A0A1M6PUU9_9PROT</name>
<feature type="domain" description="HTH marR-type" evidence="4">
    <location>
        <begin position="1"/>
        <end position="141"/>
    </location>
</feature>